<protein>
    <submittedName>
        <fullName evidence="2">Uncharacterized protein</fullName>
    </submittedName>
</protein>
<dbReference type="AlphaFoldDB" id="A0A1I7X2M9"/>
<accession>A0A1I7X2M9</accession>
<name>A0A1I7X2M9_HETBA</name>
<dbReference type="WBParaSite" id="Hba_11657">
    <property type="protein sequence ID" value="Hba_11657"/>
    <property type="gene ID" value="Hba_11657"/>
</dbReference>
<proteinExistence type="predicted"/>
<evidence type="ECO:0000313" key="1">
    <source>
        <dbReference type="Proteomes" id="UP000095283"/>
    </source>
</evidence>
<organism evidence="1 2">
    <name type="scientific">Heterorhabditis bacteriophora</name>
    <name type="common">Entomopathogenic nematode worm</name>
    <dbReference type="NCBI Taxonomy" id="37862"/>
    <lineage>
        <taxon>Eukaryota</taxon>
        <taxon>Metazoa</taxon>
        <taxon>Ecdysozoa</taxon>
        <taxon>Nematoda</taxon>
        <taxon>Chromadorea</taxon>
        <taxon>Rhabditida</taxon>
        <taxon>Rhabditina</taxon>
        <taxon>Rhabditomorpha</taxon>
        <taxon>Strongyloidea</taxon>
        <taxon>Heterorhabditidae</taxon>
        <taxon>Heterorhabditis</taxon>
    </lineage>
</organism>
<sequence>MLSFSLKKMKIHLDTYLQNVLNTKINSIMVIPRRIFSIFM</sequence>
<reference evidence="2" key="1">
    <citation type="submission" date="2016-11" db="UniProtKB">
        <authorList>
            <consortium name="WormBaseParasite"/>
        </authorList>
    </citation>
    <scope>IDENTIFICATION</scope>
</reference>
<keyword evidence="1" id="KW-1185">Reference proteome</keyword>
<evidence type="ECO:0000313" key="2">
    <source>
        <dbReference type="WBParaSite" id="Hba_11657"/>
    </source>
</evidence>
<dbReference type="Proteomes" id="UP000095283">
    <property type="component" value="Unplaced"/>
</dbReference>